<dbReference type="GO" id="GO:0005975">
    <property type="term" value="P:carbohydrate metabolic process"/>
    <property type="evidence" value="ECO:0007669"/>
    <property type="project" value="InterPro"/>
</dbReference>
<evidence type="ECO:0000256" key="4">
    <source>
        <dbReference type="ARBA" id="ARBA00022801"/>
    </source>
</evidence>
<protein>
    <recommendedName>
        <fullName evidence="3">beta-N-acetylhexosaminidase</fullName>
        <ecNumber evidence="3">3.2.1.52</ecNumber>
    </recommendedName>
</protein>
<reference evidence="7 8" key="1">
    <citation type="submission" date="2019-02" db="EMBL/GenBank/DDBJ databases">
        <title>Deep-cultivation of Planctomycetes and their phenomic and genomic characterization uncovers novel biology.</title>
        <authorList>
            <person name="Wiegand S."/>
            <person name="Jogler M."/>
            <person name="Boedeker C."/>
            <person name="Pinto D."/>
            <person name="Vollmers J."/>
            <person name="Rivas-Marin E."/>
            <person name="Kohn T."/>
            <person name="Peeters S.H."/>
            <person name="Heuer A."/>
            <person name="Rast P."/>
            <person name="Oberbeckmann S."/>
            <person name="Bunk B."/>
            <person name="Jeske O."/>
            <person name="Meyerdierks A."/>
            <person name="Storesund J.E."/>
            <person name="Kallscheuer N."/>
            <person name="Luecker S."/>
            <person name="Lage O.M."/>
            <person name="Pohl T."/>
            <person name="Merkel B.J."/>
            <person name="Hornburger P."/>
            <person name="Mueller R.-W."/>
            <person name="Bruemmer F."/>
            <person name="Labrenz M."/>
            <person name="Spormann A.M."/>
            <person name="Op Den Camp H."/>
            <person name="Overmann J."/>
            <person name="Amann R."/>
            <person name="Jetten M.S.M."/>
            <person name="Mascher T."/>
            <person name="Medema M.H."/>
            <person name="Devos D.P."/>
            <person name="Kaster A.-K."/>
            <person name="Ovreas L."/>
            <person name="Rohde M."/>
            <person name="Galperin M.Y."/>
            <person name="Jogler C."/>
        </authorList>
    </citation>
    <scope>NUCLEOTIDE SEQUENCE [LARGE SCALE GENOMIC DNA]</scope>
    <source>
        <strain evidence="7 8">Mal64</strain>
    </source>
</reference>
<dbReference type="SUPFAM" id="SSF51445">
    <property type="entry name" value="(Trans)glycosidases"/>
    <property type="match status" value="1"/>
</dbReference>
<evidence type="ECO:0000313" key="8">
    <source>
        <dbReference type="Proteomes" id="UP000315440"/>
    </source>
</evidence>
<dbReference type="Gene3D" id="3.20.20.300">
    <property type="entry name" value="Glycoside hydrolase, family 3, N-terminal domain"/>
    <property type="match status" value="1"/>
</dbReference>
<keyword evidence="5" id="KW-0326">Glycosidase</keyword>
<dbReference type="EMBL" id="SJPQ01000003">
    <property type="protein sequence ID" value="TWT87257.1"/>
    <property type="molecule type" value="Genomic_DNA"/>
</dbReference>
<gene>
    <name evidence="7" type="primary">ybbD</name>
    <name evidence="7" type="ORF">Mal64_27950</name>
</gene>
<dbReference type="AlphaFoldDB" id="A0A5C5ZJP0"/>
<dbReference type="RefSeq" id="WP_197525763.1">
    <property type="nucleotide sequence ID" value="NZ_SJPQ01000003.1"/>
</dbReference>
<keyword evidence="4" id="KW-0378">Hydrolase</keyword>
<accession>A0A5C5ZJP0</accession>
<dbReference type="EC" id="3.2.1.52" evidence="3"/>
<evidence type="ECO:0000259" key="6">
    <source>
        <dbReference type="Pfam" id="PF00933"/>
    </source>
</evidence>
<evidence type="ECO:0000256" key="3">
    <source>
        <dbReference type="ARBA" id="ARBA00012663"/>
    </source>
</evidence>
<comment type="catalytic activity">
    <reaction evidence="1">
        <text>Hydrolysis of terminal non-reducing N-acetyl-D-hexosamine residues in N-acetyl-beta-D-hexosaminides.</text>
        <dbReference type="EC" id="3.2.1.52"/>
    </reaction>
</comment>
<comment type="similarity">
    <text evidence="2">Belongs to the glycosyl hydrolase 3 family.</text>
</comment>
<dbReference type="GO" id="GO:0009254">
    <property type="term" value="P:peptidoglycan turnover"/>
    <property type="evidence" value="ECO:0007669"/>
    <property type="project" value="TreeGrafter"/>
</dbReference>
<proteinExistence type="inferred from homology"/>
<sequence>MTLAWPPTELEDKLAQLIFVRIGSNLSPIRRASEDEGRIAALIERLPIGGLLLFNGVWPDVRDTLKRLQAKSRWPLLVGSDIERGAGQQVHGLTLFPHAGAFGALGDRAEERLAEVAVTTAREALATGIQIAFAPVADVDTNPRNPIIATRALGQTPERVSRLAAAFVRAAENAGLMTTPKHFPGHGDTHQDSHDAAPSLDRDLESLQQTELPPFRETIDAGASLVMTAHVSYGALDPSGAPATLSAAITENLLRGELGFRGVACSDSLLMAGVRDRFENEGALAEATLMAGVDVLLDVEDPVAVVEYLAQRVRSGDLPLARIDEAIERVGVLKARTAKLLASGPKLIACDGIESAAKLSKDVAAEAVRVEGDAAAALRRDEPLMAVLFKPFDLLSDPSEQPLADALRERFSDVRYFEFGPEPDERTLAALRAALDEGRRLLVALIVKPAAWHAFGLNDAQRPIVDELVAGHEPILASLGVPTVLEDYPSAPMRICTFSDVPVSQEALADAILTPSPQAAPTSPCSPSRYL</sequence>
<keyword evidence="8" id="KW-1185">Reference proteome</keyword>
<feature type="domain" description="Glycoside hydrolase family 3 N-terminal" evidence="6">
    <location>
        <begin position="10"/>
        <end position="330"/>
    </location>
</feature>
<evidence type="ECO:0000256" key="2">
    <source>
        <dbReference type="ARBA" id="ARBA00005336"/>
    </source>
</evidence>
<dbReference type="PANTHER" id="PTHR30480:SF13">
    <property type="entry name" value="BETA-HEXOSAMINIDASE"/>
    <property type="match status" value="1"/>
</dbReference>
<dbReference type="GO" id="GO:0004563">
    <property type="term" value="F:beta-N-acetylhexosaminidase activity"/>
    <property type="evidence" value="ECO:0007669"/>
    <property type="project" value="UniProtKB-EC"/>
</dbReference>
<dbReference type="InterPro" id="IPR050226">
    <property type="entry name" value="NagZ_Beta-hexosaminidase"/>
</dbReference>
<dbReference type="InterPro" id="IPR017853">
    <property type="entry name" value="GH"/>
</dbReference>
<name>A0A5C5ZJP0_9BACT</name>
<evidence type="ECO:0000256" key="5">
    <source>
        <dbReference type="ARBA" id="ARBA00023295"/>
    </source>
</evidence>
<dbReference type="InterPro" id="IPR001764">
    <property type="entry name" value="Glyco_hydro_3_N"/>
</dbReference>
<comment type="caution">
    <text evidence="7">The sequence shown here is derived from an EMBL/GenBank/DDBJ whole genome shotgun (WGS) entry which is preliminary data.</text>
</comment>
<dbReference type="Pfam" id="PF00933">
    <property type="entry name" value="Glyco_hydro_3"/>
    <property type="match status" value="1"/>
</dbReference>
<organism evidence="7 8">
    <name type="scientific">Pseudobythopirellula maris</name>
    <dbReference type="NCBI Taxonomy" id="2527991"/>
    <lineage>
        <taxon>Bacteria</taxon>
        <taxon>Pseudomonadati</taxon>
        <taxon>Planctomycetota</taxon>
        <taxon>Planctomycetia</taxon>
        <taxon>Pirellulales</taxon>
        <taxon>Lacipirellulaceae</taxon>
        <taxon>Pseudobythopirellula</taxon>
    </lineage>
</organism>
<dbReference type="Proteomes" id="UP000315440">
    <property type="component" value="Unassembled WGS sequence"/>
</dbReference>
<dbReference type="PANTHER" id="PTHR30480">
    <property type="entry name" value="BETA-HEXOSAMINIDASE-RELATED"/>
    <property type="match status" value="1"/>
</dbReference>
<evidence type="ECO:0000256" key="1">
    <source>
        <dbReference type="ARBA" id="ARBA00001231"/>
    </source>
</evidence>
<keyword evidence="7" id="KW-0449">Lipoprotein</keyword>
<evidence type="ECO:0000313" key="7">
    <source>
        <dbReference type="EMBL" id="TWT87257.1"/>
    </source>
</evidence>
<dbReference type="InterPro" id="IPR036962">
    <property type="entry name" value="Glyco_hydro_3_N_sf"/>
</dbReference>